<name>A0A7C4Q2L8_9CHLR</name>
<comment type="caution">
    <text evidence="2">The sequence shown here is derived from an EMBL/GenBank/DDBJ whole genome shotgun (WGS) entry which is preliminary data.</text>
</comment>
<evidence type="ECO:0000313" key="2">
    <source>
        <dbReference type="EMBL" id="HGS87864.1"/>
    </source>
</evidence>
<feature type="transmembrane region" description="Helical" evidence="1">
    <location>
        <begin position="195"/>
        <end position="213"/>
    </location>
</feature>
<keyword evidence="1" id="KW-1133">Transmembrane helix</keyword>
<feature type="transmembrane region" description="Helical" evidence="1">
    <location>
        <begin position="7"/>
        <end position="29"/>
    </location>
</feature>
<reference evidence="2" key="1">
    <citation type="journal article" date="2020" name="mSystems">
        <title>Genome- and Community-Level Interaction Insights into Carbon Utilization and Element Cycling Functions of Hydrothermarchaeota in Hydrothermal Sediment.</title>
        <authorList>
            <person name="Zhou Z."/>
            <person name="Liu Y."/>
            <person name="Xu W."/>
            <person name="Pan J."/>
            <person name="Luo Z.H."/>
            <person name="Li M."/>
        </authorList>
    </citation>
    <scope>NUCLEOTIDE SEQUENCE [LARGE SCALE GENOMIC DNA]</scope>
    <source>
        <strain evidence="2">SpSt-556</strain>
    </source>
</reference>
<keyword evidence="1" id="KW-0472">Membrane</keyword>
<dbReference type="InterPro" id="IPR010178">
    <property type="entry name" value="Lit"/>
</dbReference>
<evidence type="ECO:0000256" key="1">
    <source>
        <dbReference type="SAM" id="Phobius"/>
    </source>
</evidence>
<dbReference type="Pfam" id="PF07314">
    <property type="entry name" value="Lit"/>
    <property type="match status" value="1"/>
</dbReference>
<feature type="transmembrane region" description="Helical" evidence="1">
    <location>
        <begin position="136"/>
        <end position="169"/>
    </location>
</feature>
<proteinExistence type="predicted"/>
<organism evidence="2">
    <name type="scientific">Bellilinea caldifistulae</name>
    <dbReference type="NCBI Taxonomy" id="360411"/>
    <lineage>
        <taxon>Bacteria</taxon>
        <taxon>Bacillati</taxon>
        <taxon>Chloroflexota</taxon>
        <taxon>Anaerolineae</taxon>
        <taxon>Anaerolineales</taxon>
        <taxon>Anaerolineaceae</taxon>
        <taxon>Bellilinea</taxon>
    </lineage>
</organism>
<dbReference type="NCBIfam" id="TIGR01906">
    <property type="entry name" value="integ_TIGR01906"/>
    <property type="match status" value="1"/>
</dbReference>
<sequence length="228" mass="26266">MKTFRSLVLYILLPAVVLFVMMTSIRLLMNPLFLTIEYNMPGFPPDAFGFTKDDRLHWANLSLKYLLNDADISFLGDLRFENGSQVFNERELRHMLDVKILVQQMIRAWGILGIFIFLTGVWAWRGRWLGEYWLTLSRAGWAILIVIGLILAGVMIGFSSLFTGFHLIFFEGDTWLFYYSDTLIRLFPLRFWQDAFTLMGILSAGGGIALILLGKRLFQKTITTQTSN</sequence>
<protein>
    <submittedName>
        <fullName evidence="2">TIGR01906 family membrane protein</fullName>
    </submittedName>
</protein>
<dbReference type="EMBL" id="DSXR01000095">
    <property type="protein sequence ID" value="HGS87864.1"/>
    <property type="molecule type" value="Genomic_DNA"/>
</dbReference>
<accession>A0A7C4Q2L8</accession>
<feature type="transmembrane region" description="Helical" evidence="1">
    <location>
        <begin position="106"/>
        <end position="124"/>
    </location>
</feature>
<gene>
    <name evidence="2" type="ORF">ENT17_09630</name>
</gene>
<keyword evidence="1" id="KW-0812">Transmembrane</keyword>
<dbReference type="AlphaFoldDB" id="A0A7C4Q2L8"/>